<dbReference type="InterPro" id="IPR027478">
    <property type="entry name" value="LdcA_N"/>
</dbReference>
<dbReference type="Gene3D" id="3.50.30.60">
    <property type="entry name" value="LD-carboxypeptidase A C-terminal domain-like"/>
    <property type="match status" value="1"/>
</dbReference>
<evidence type="ECO:0000256" key="1">
    <source>
        <dbReference type="ARBA" id="ARBA00010233"/>
    </source>
</evidence>
<dbReference type="InterPro" id="IPR029062">
    <property type="entry name" value="Class_I_gatase-like"/>
</dbReference>
<dbReference type="RefSeq" id="WP_330485448.1">
    <property type="nucleotide sequence ID" value="NZ_JAZBJZ010000106.1"/>
</dbReference>
<keyword evidence="3" id="KW-0645">Protease</keyword>
<evidence type="ECO:0000256" key="5">
    <source>
        <dbReference type="ARBA" id="ARBA00022825"/>
    </source>
</evidence>
<evidence type="ECO:0000259" key="8">
    <source>
        <dbReference type="Pfam" id="PF17676"/>
    </source>
</evidence>
<dbReference type="PANTHER" id="PTHR30237">
    <property type="entry name" value="MURAMOYLTETRAPEPTIDE CARBOXYPEPTIDASE"/>
    <property type="match status" value="1"/>
</dbReference>
<dbReference type="Gene3D" id="3.40.50.10740">
    <property type="entry name" value="Class I glutamine amidotransferase-like"/>
    <property type="match status" value="1"/>
</dbReference>
<dbReference type="GO" id="GO:0008236">
    <property type="term" value="F:serine-type peptidase activity"/>
    <property type="evidence" value="ECO:0007669"/>
    <property type="project" value="UniProtKB-KW"/>
</dbReference>
<sequence>MRSLVIPPPINPKETVRVIAPSGDIRDWERLEQGLQVWRDRGYTVKIPPDMNQPWGYLAGSDRHRYQQLLEAWNDPECGAIICARGGYGSTRLLEILNWQDLQSHPKWLIGFSDVTALQWGLAANKQIGSFHASVASTLGNQPPESIEKFFGWLEGKIDSVSLSGMGWGGGKAQGILLSGNLNVATHLIGTPLCPDMENVILAFEDVAEPPYKVDRMLTHWRLSGLLHKVKGVALGRFSQSEVSTPTLGMEEVWRDRLQSLEIPLVVNLPFGHDGINMPLCNGCIAELDGDAGILSYER</sequence>
<dbReference type="InterPro" id="IPR003507">
    <property type="entry name" value="S66_fam"/>
</dbReference>
<keyword evidence="4" id="KW-0378">Hydrolase</keyword>
<feature type="domain" description="LD-carboxypeptidase C-terminal" evidence="8">
    <location>
        <begin position="174"/>
        <end position="288"/>
    </location>
</feature>
<dbReference type="GO" id="GO:0004180">
    <property type="term" value="F:carboxypeptidase activity"/>
    <property type="evidence" value="ECO:0007669"/>
    <property type="project" value="UniProtKB-KW"/>
</dbReference>
<dbReference type="InterPro" id="IPR040921">
    <property type="entry name" value="Peptidase_S66C"/>
</dbReference>
<organism evidence="9 10">
    <name type="scientific">Tumidithrix elongata BACA0141</name>
    <dbReference type="NCBI Taxonomy" id="2716417"/>
    <lineage>
        <taxon>Bacteria</taxon>
        <taxon>Bacillati</taxon>
        <taxon>Cyanobacteriota</taxon>
        <taxon>Cyanophyceae</taxon>
        <taxon>Pseudanabaenales</taxon>
        <taxon>Pseudanabaenaceae</taxon>
        <taxon>Tumidithrix</taxon>
        <taxon>Tumidithrix elongata</taxon>
    </lineage>
</organism>
<dbReference type="CDD" id="cd07025">
    <property type="entry name" value="Peptidase_S66"/>
    <property type="match status" value="1"/>
</dbReference>
<dbReference type="InterPro" id="IPR040449">
    <property type="entry name" value="Peptidase_S66_N"/>
</dbReference>
<comment type="caution">
    <text evidence="9">The sequence shown here is derived from an EMBL/GenBank/DDBJ whole genome shotgun (WGS) entry which is preliminary data.</text>
</comment>
<feature type="domain" description="LD-carboxypeptidase N-terminal" evidence="7">
    <location>
        <begin position="16"/>
        <end position="133"/>
    </location>
</feature>
<feature type="active site" description="Nucleophile" evidence="6">
    <location>
        <position position="113"/>
    </location>
</feature>
<evidence type="ECO:0000256" key="4">
    <source>
        <dbReference type="ARBA" id="ARBA00022801"/>
    </source>
</evidence>
<keyword evidence="10" id="KW-1185">Reference proteome</keyword>
<dbReference type="EMBL" id="JAZBJZ010000106">
    <property type="protein sequence ID" value="MEE3719012.1"/>
    <property type="molecule type" value="Genomic_DNA"/>
</dbReference>
<gene>
    <name evidence="9" type="ORF">V2H45_19900</name>
</gene>
<name>A0AAW9Q177_9CYAN</name>
<dbReference type="SUPFAM" id="SSF52317">
    <property type="entry name" value="Class I glutamine amidotransferase-like"/>
    <property type="match status" value="1"/>
</dbReference>
<accession>A0AAW9Q177</accession>
<dbReference type="Pfam" id="PF02016">
    <property type="entry name" value="Peptidase_S66"/>
    <property type="match status" value="1"/>
</dbReference>
<dbReference type="AlphaFoldDB" id="A0AAW9Q177"/>
<evidence type="ECO:0000256" key="3">
    <source>
        <dbReference type="ARBA" id="ARBA00022670"/>
    </source>
</evidence>
<feature type="active site" description="Charge relay system" evidence="6">
    <location>
        <position position="273"/>
    </location>
</feature>
<dbReference type="PANTHER" id="PTHR30237:SF2">
    <property type="entry name" value="MUREIN TETRAPEPTIDE CARBOXYPEPTIDASE"/>
    <property type="match status" value="1"/>
</dbReference>
<comment type="similarity">
    <text evidence="1">Belongs to the peptidase S66 family.</text>
</comment>
<dbReference type="InterPro" id="IPR027461">
    <property type="entry name" value="Carboxypeptidase_A_C_sf"/>
</dbReference>
<dbReference type="GO" id="GO:0006508">
    <property type="term" value="P:proteolysis"/>
    <property type="evidence" value="ECO:0007669"/>
    <property type="project" value="UniProtKB-KW"/>
</dbReference>
<protein>
    <submittedName>
        <fullName evidence="9">LD-carboxypeptidase</fullName>
    </submittedName>
</protein>
<evidence type="ECO:0000313" key="10">
    <source>
        <dbReference type="Proteomes" id="UP001333818"/>
    </source>
</evidence>
<keyword evidence="5" id="KW-0720">Serine protease</keyword>
<feature type="active site" description="Charge relay system" evidence="6">
    <location>
        <position position="205"/>
    </location>
</feature>
<dbReference type="Pfam" id="PF17676">
    <property type="entry name" value="Peptidase_S66C"/>
    <property type="match status" value="1"/>
</dbReference>
<evidence type="ECO:0000256" key="2">
    <source>
        <dbReference type="ARBA" id="ARBA00022645"/>
    </source>
</evidence>
<evidence type="ECO:0000259" key="7">
    <source>
        <dbReference type="Pfam" id="PF02016"/>
    </source>
</evidence>
<keyword evidence="2" id="KW-0121">Carboxypeptidase</keyword>
<evidence type="ECO:0000313" key="9">
    <source>
        <dbReference type="EMBL" id="MEE3719012.1"/>
    </source>
</evidence>
<evidence type="ECO:0000256" key="6">
    <source>
        <dbReference type="PIRSR" id="PIRSR028757-1"/>
    </source>
</evidence>
<dbReference type="PIRSF" id="PIRSF028757">
    <property type="entry name" value="LD-carboxypeptidase"/>
    <property type="match status" value="1"/>
</dbReference>
<proteinExistence type="inferred from homology"/>
<reference evidence="9" key="1">
    <citation type="submission" date="2024-01" db="EMBL/GenBank/DDBJ databases">
        <title>Bank of Algae and Cyanobacteria of the Azores (BACA) strain genomes.</title>
        <authorList>
            <person name="Luz R."/>
            <person name="Cordeiro R."/>
            <person name="Fonseca A."/>
            <person name="Goncalves V."/>
        </authorList>
    </citation>
    <scope>NUCLEOTIDE SEQUENCE</scope>
    <source>
        <strain evidence="9">BACA0141</strain>
    </source>
</reference>
<dbReference type="Proteomes" id="UP001333818">
    <property type="component" value="Unassembled WGS sequence"/>
</dbReference>
<dbReference type="SUPFAM" id="SSF141986">
    <property type="entry name" value="LD-carboxypeptidase A C-terminal domain-like"/>
    <property type="match status" value="1"/>
</dbReference>